<reference evidence="2" key="1">
    <citation type="journal article" date="2013" name="New Phytol.">
        <title>Comparative genomic and transcriptomic analyses reveal the hemibiotrophic stage shift of Colletotrichum fungi.</title>
        <authorList>
            <person name="Gan P."/>
            <person name="Ikeda K."/>
            <person name="Irieda H."/>
            <person name="Narusaka M."/>
            <person name="O'Connell R.J."/>
            <person name="Narusaka Y."/>
            <person name="Takano Y."/>
            <person name="Kubo Y."/>
            <person name="Shirasu K."/>
        </authorList>
    </citation>
    <scope>NUCLEOTIDE SEQUENCE [LARGE SCALE GENOMIC DNA]</scope>
    <source>
        <strain evidence="2">104-T / ATCC 96160 / CBS 514.97 / LARS 414 / MAFF 240422</strain>
    </source>
</reference>
<name>A0A484FJF9_COLOR</name>
<dbReference type="AlphaFoldDB" id="A0A484FJF9"/>
<dbReference type="Proteomes" id="UP000014480">
    <property type="component" value="Unassembled WGS sequence"/>
</dbReference>
<gene>
    <name evidence="1" type="ORF">Cob_v009675</name>
</gene>
<accession>A0A484FJF9</accession>
<evidence type="ECO:0000313" key="1">
    <source>
        <dbReference type="EMBL" id="TDZ17654.1"/>
    </source>
</evidence>
<proteinExistence type="predicted"/>
<keyword evidence="2" id="KW-1185">Reference proteome</keyword>
<protein>
    <submittedName>
        <fullName evidence="1">Uncharacterized protein</fullName>
    </submittedName>
</protein>
<organism evidence="1 2">
    <name type="scientific">Colletotrichum orbiculare (strain 104-T / ATCC 96160 / CBS 514.97 / LARS 414 / MAFF 240422)</name>
    <name type="common">Cucumber anthracnose fungus</name>
    <name type="synonym">Colletotrichum lagenarium</name>
    <dbReference type="NCBI Taxonomy" id="1213857"/>
    <lineage>
        <taxon>Eukaryota</taxon>
        <taxon>Fungi</taxon>
        <taxon>Dikarya</taxon>
        <taxon>Ascomycota</taxon>
        <taxon>Pezizomycotina</taxon>
        <taxon>Sordariomycetes</taxon>
        <taxon>Hypocreomycetidae</taxon>
        <taxon>Glomerellales</taxon>
        <taxon>Glomerellaceae</taxon>
        <taxon>Colletotrichum</taxon>
        <taxon>Colletotrichum orbiculare species complex</taxon>
    </lineage>
</organism>
<evidence type="ECO:0000313" key="2">
    <source>
        <dbReference type="Proteomes" id="UP000014480"/>
    </source>
</evidence>
<comment type="caution">
    <text evidence="1">The sequence shown here is derived from an EMBL/GenBank/DDBJ whole genome shotgun (WGS) entry which is preliminary data.</text>
</comment>
<reference evidence="2" key="2">
    <citation type="journal article" date="2019" name="Mol. Plant Microbe Interact.">
        <title>Genome sequence resources for four phytopathogenic fungi from the Colletotrichum orbiculare species complex.</title>
        <authorList>
            <person name="Gan P."/>
            <person name="Tsushima A."/>
            <person name="Narusaka M."/>
            <person name="Narusaka Y."/>
            <person name="Takano Y."/>
            <person name="Kubo Y."/>
            <person name="Shirasu K."/>
        </authorList>
    </citation>
    <scope>GENOME REANNOTATION</scope>
    <source>
        <strain evidence="2">104-T / ATCC 96160 / CBS 514.97 / LARS 414 / MAFF 240422</strain>
    </source>
</reference>
<sequence length="109" mass="12422">MNHQIKYNEATRSLQSLLHPIVQATALTWKGEWARQNPGLMHISCTADNIPYEATLNSSPFAVHKCPKPPDDVLVSICTPASMRFRFDWPDPLPWLQFQSKFSEVLSNL</sequence>
<dbReference type="EMBL" id="AMCV02000028">
    <property type="protein sequence ID" value="TDZ17654.1"/>
    <property type="molecule type" value="Genomic_DNA"/>
</dbReference>